<dbReference type="EMBL" id="MU155340">
    <property type="protein sequence ID" value="KAF9475264.1"/>
    <property type="molecule type" value="Genomic_DNA"/>
</dbReference>
<organism evidence="2 3">
    <name type="scientific">Pholiota conissans</name>
    <dbReference type="NCBI Taxonomy" id="109636"/>
    <lineage>
        <taxon>Eukaryota</taxon>
        <taxon>Fungi</taxon>
        <taxon>Dikarya</taxon>
        <taxon>Basidiomycota</taxon>
        <taxon>Agaricomycotina</taxon>
        <taxon>Agaricomycetes</taxon>
        <taxon>Agaricomycetidae</taxon>
        <taxon>Agaricales</taxon>
        <taxon>Agaricineae</taxon>
        <taxon>Strophariaceae</taxon>
        <taxon>Pholiota</taxon>
    </lineage>
</organism>
<evidence type="ECO:0000313" key="3">
    <source>
        <dbReference type="Proteomes" id="UP000807469"/>
    </source>
</evidence>
<comment type="caution">
    <text evidence="2">The sequence shown here is derived from an EMBL/GenBank/DDBJ whole genome shotgun (WGS) entry which is preliminary data.</text>
</comment>
<feature type="region of interest" description="Disordered" evidence="1">
    <location>
        <begin position="42"/>
        <end position="71"/>
    </location>
</feature>
<name>A0A9P5YTN9_9AGAR</name>
<feature type="non-terminal residue" evidence="2">
    <location>
        <position position="1"/>
    </location>
</feature>
<protein>
    <submittedName>
        <fullName evidence="2">Uncharacterized protein</fullName>
    </submittedName>
</protein>
<accession>A0A9P5YTN9</accession>
<reference evidence="2" key="1">
    <citation type="submission" date="2020-11" db="EMBL/GenBank/DDBJ databases">
        <authorList>
            <consortium name="DOE Joint Genome Institute"/>
            <person name="Ahrendt S."/>
            <person name="Riley R."/>
            <person name="Andreopoulos W."/>
            <person name="Labutti K."/>
            <person name="Pangilinan J."/>
            <person name="Ruiz-Duenas F.J."/>
            <person name="Barrasa J.M."/>
            <person name="Sanchez-Garcia M."/>
            <person name="Camarero S."/>
            <person name="Miyauchi S."/>
            <person name="Serrano A."/>
            <person name="Linde D."/>
            <person name="Babiker R."/>
            <person name="Drula E."/>
            <person name="Ayuso-Fernandez I."/>
            <person name="Pacheco R."/>
            <person name="Padilla G."/>
            <person name="Ferreira P."/>
            <person name="Barriuso J."/>
            <person name="Kellner H."/>
            <person name="Castanera R."/>
            <person name="Alfaro M."/>
            <person name="Ramirez L."/>
            <person name="Pisabarro A.G."/>
            <person name="Kuo A."/>
            <person name="Tritt A."/>
            <person name="Lipzen A."/>
            <person name="He G."/>
            <person name="Yan M."/>
            <person name="Ng V."/>
            <person name="Cullen D."/>
            <person name="Martin F."/>
            <person name="Rosso M.-N."/>
            <person name="Henrissat B."/>
            <person name="Hibbett D."/>
            <person name="Martinez A.T."/>
            <person name="Grigoriev I.V."/>
        </authorList>
    </citation>
    <scope>NUCLEOTIDE SEQUENCE</scope>
    <source>
        <strain evidence="2">CIRM-BRFM 674</strain>
    </source>
</reference>
<proteinExistence type="predicted"/>
<evidence type="ECO:0000256" key="1">
    <source>
        <dbReference type="SAM" id="MobiDB-lite"/>
    </source>
</evidence>
<keyword evidence="3" id="KW-1185">Reference proteome</keyword>
<dbReference type="Proteomes" id="UP000807469">
    <property type="component" value="Unassembled WGS sequence"/>
</dbReference>
<dbReference type="AlphaFoldDB" id="A0A9P5YTN9"/>
<evidence type="ECO:0000313" key="2">
    <source>
        <dbReference type="EMBL" id="KAF9475264.1"/>
    </source>
</evidence>
<feature type="non-terminal residue" evidence="2">
    <location>
        <position position="176"/>
    </location>
</feature>
<sequence length="176" mass="20879">KGELEHRRVKRYYARTNKNNAVRQMTRLERREHVLLHRMRSNKNHEKQTGSGVEKIGSKRRKLDQYTSKAKVSPTMGFAESESLPYTPPEYHHHISTSRNFPVHIQNLLAATSDDDPAIKDFYPKLQEHVLSRILHPTWSGDGNEFSDEERNKVFFVNERLYRHKVMRINYTTYDI</sequence>
<dbReference type="OrthoDB" id="2692094at2759"/>
<gene>
    <name evidence="2" type="ORF">BDN70DRAFT_769086</name>
</gene>